<dbReference type="Pfam" id="PF01841">
    <property type="entry name" value="Transglut_core"/>
    <property type="match status" value="1"/>
</dbReference>
<dbReference type="STRING" id="1314777.A0A164V504"/>
<dbReference type="GO" id="GO:0005737">
    <property type="term" value="C:cytoplasm"/>
    <property type="evidence" value="ECO:0007669"/>
    <property type="project" value="TreeGrafter"/>
</dbReference>
<feature type="compositionally biased region" description="Pro residues" evidence="1">
    <location>
        <begin position="1"/>
        <end position="17"/>
    </location>
</feature>
<feature type="compositionally biased region" description="Pro residues" evidence="1">
    <location>
        <begin position="222"/>
        <end position="241"/>
    </location>
</feature>
<proteinExistence type="predicted"/>
<name>A0A164V504_9AGAM</name>
<feature type="domain" description="Transglutaminase-like" evidence="2">
    <location>
        <begin position="297"/>
        <end position="413"/>
    </location>
</feature>
<dbReference type="SUPFAM" id="SSF54001">
    <property type="entry name" value="Cysteine proteinases"/>
    <property type="match status" value="1"/>
</dbReference>
<reference evidence="3 4" key="1">
    <citation type="journal article" date="2016" name="Mol. Biol. Evol.">
        <title>Comparative Genomics of Early-Diverging Mushroom-Forming Fungi Provides Insights into the Origins of Lignocellulose Decay Capabilities.</title>
        <authorList>
            <person name="Nagy L.G."/>
            <person name="Riley R."/>
            <person name="Tritt A."/>
            <person name="Adam C."/>
            <person name="Daum C."/>
            <person name="Floudas D."/>
            <person name="Sun H."/>
            <person name="Yadav J.S."/>
            <person name="Pangilinan J."/>
            <person name="Larsson K.H."/>
            <person name="Matsuura K."/>
            <person name="Barry K."/>
            <person name="Labutti K."/>
            <person name="Kuo R."/>
            <person name="Ohm R.A."/>
            <person name="Bhattacharya S.S."/>
            <person name="Shirouzu T."/>
            <person name="Yoshinaga Y."/>
            <person name="Martin F.M."/>
            <person name="Grigoriev I.V."/>
            <person name="Hibbett D.S."/>
        </authorList>
    </citation>
    <scope>NUCLEOTIDE SEQUENCE [LARGE SCALE GENOMIC DNA]</scope>
    <source>
        <strain evidence="3 4">HHB9708</strain>
    </source>
</reference>
<feature type="compositionally biased region" description="Pro residues" evidence="1">
    <location>
        <begin position="173"/>
        <end position="191"/>
    </location>
</feature>
<evidence type="ECO:0000313" key="3">
    <source>
        <dbReference type="EMBL" id="KZS93821.1"/>
    </source>
</evidence>
<feature type="region of interest" description="Disordered" evidence="1">
    <location>
        <begin position="142"/>
        <end position="264"/>
    </location>
</feature>
<keyword evidence="4" id="KW-1185">Reference proteome</keyword>
<accession>A0A164V504</accession>
<gene>
    <name evidence="3" type="ORF">SISNIDRAFT_454266</name>
</gene>
<dbReference type="Proteomes" id="UP000076722">
    <property type="component" value="Unassembled WGS sequence"/>
</dbReference>
<sequence length="599" mass="65581">MSAHPPLPPRRQPPSRPSLPSGLSTSSSNTTPDEDDQAHDTRPLGGIAARIAALKLDQVARNQLEPSSGHVPNGNGRPPIPRSVSAKQPMTITPTIQNQPDELEEEAPEPVQLEAYQDPEPIKPFIPRNIRRASKIIADPDLLAKALKRPPPPVPAKSAPPKLPARRVSDGPPSAPPRRLPPPIARSPSPEPLTEEVQTAPSKPAPPPRPPVPRGFSQQDDPTPPPPVPPPVNRGSRPPPVNNSSKPILSSQPEPAHIHQTPSTSLDDEICLKCRVFDHVDAHAAQFPRETVDTLEQLAWDLTSPFESVTDKARAIFTWLHHNIEYDAYSFLNNCVQPSTPESTLRSGMAVCEGYGGLFANLGQHAGSNVLVINGHGKGYGFAATQGSVVPPYSMNHAWNAVVLDDNEWHLIDSCWGAGALANGVFNKRFAPHHFTMTNIEFGKKHFPTQAEYQLREDGSVISWEEYIMAPEGPPEFADFIPKGYAPELLLPQTRQIVGGYEHVFHLGKICPHRERRDWYDEYLLIVNTEGKNRIPMERDPEGGWTAVVYVPPGSGQVVIYDVATVDGQDAKGLDADTFRRLIGKKAMTFAGIAQFEVV</sequence>
<protein>
    <recommendedName>
        <fullName evidence="2">Transglutaminase-like domain-containing protein</fullName>
    </recommendedName>
</protein>
<organism evidence="3 4">
    <name type="scientific">Sistotremastrum niveocremeum HHB9708</name>
    <dbReference type="NCBI Taxonomy" id="1314777"/>
    <lineage>
        <taxon>Eukaryota</taxon>
        <taxon>Fungi</taxon>
        <taxon>Dikarya</taxon>
        <taxon>Basidiomycota</taxon>
        <taxon>Agaricomycotina</taxon>
        <taxon>Agaricomycetes</taxon>
        <taxon>Sistotremastrales</taxon>
        <taxon>Sistotremastraceae</taxon>
        <taxon>Sertulicium</taxon>
        <taxon>Sertulicium niveocremeum</taxon>
    </lineage>
</organism>
<feature type="compositionally biased region" description="Pro residues" evidence="1">
    <location>
        <begin position="203"/>
        <end position="213"/>
    </location>
</feature>
<evidence type="ECO:0000256" key="1">
    <source>
        <dbReference type="SAM" id="MobiDB-lite"/>
    </source>
</evidence>
<feature type="compositionally biased region" description="Polar residues" evidence="1">
    <location>
        <begin position="85"/>
        <end position="100"/>
    </location>
</feature>
<dbReference type="OrthoDB" id="6129702at2759"/>
<evidence type="ECO:0000259" key="2">
    <source>
        <dbReference type="Pfam" id="PF01841"/>
    </source>
</evidence>
<dbReference type="Gene3D" id="3.10.620.30">
    <property type="match status" value="1"/>
</dbReference>
<dbReference type="InterPro" id="IPR052557">
    <property type="entry name" value="CAP/Cytokinesis_protein"/>
</dbReference>
<feature type="compositionally biased region" description="Low complexity" evidence="1">
    <location>
        <begin position="18"/>
        <end position="31"/>
    </location>
</feature>
<dbReference type="InterPro" id="IPR002931">
    <property type="entry name" value="Transglutaminase-like"/>
</dbReference>
<dbReference type="PANTHER" id="PTHR46333:SF5">
    <property type="entry name" value="TRANSGLUTAMINASE-LIKE DOMAIN-CONTAINING PROTEIN"/>
    <property type="match status" value="1"/>
</dbReference>
<dbReference type="AlphaFoldDB" id="A0A164V504"/>
<dbReference type="EMBL" id="KV419406">
    <property type="protein sequence ID" value="KZS93821.1"/>
    <property type="molecule type" value="Genomic_DNA"/>
</dbReference>
<dbReference type="InterPro" id="IPR038765">
    <property type="entry name" value="Papain-like_cys_pep_sf"/>
</dbReference>
<feature type="region of interest" description="Disordered" evidence="1">
    <location>
        <begin position="59"/>
        <end position="128"/>
    </location>
</feature>
<feature type="region of interest" description="Disordered" evidence="1">
    <location>
        <begin position="1"/>
        <end position="46"/>
    </location>
</feature>
<dbReference type="PANTHER" id="PTHR46333">
    <property type="entry name" value="CYTOKINESIS PROTEIN 3"/>
    <property type="match status" value="1"/>
</dbReference>
<evidence type="ECO:0000313" key="4">
    <source>
        <dbReference type="Proteomes" id="UP000076722"/>
    </source>
</evidence>